<feature type="region of interest" description="Disordered" evidence="1">
    <location>
        <begin position="643"/>
        <end position="663"/>
    </location>
</feature>
<keyword evidence="3" id="KW-1185">Reference proteome</keyword>
<feature type="region of interest" description="Disordered" evidence="1">
    <location>
        <begin position="516"/>
        <end position="556"/>
    </location>
</feature>
<feature type="compositionally biased region" description="Acidic residues" evidence="1">
    <location>
        <begin position="527"/>
        <end position="547"/>
    </location>
</feature>
<comment type="caution">
    <text evidence="2">The sequence shown here is derived from an EMBL/GenBank/DDBJ whole genome shotgun (WGS) entry which is preliminary data.</text>
</comment>
<proteinExistence type="predicted"/>
<reference evidence="2" key="1">
    <citation type="submission" date="2023-03" db="EMBL/GenBank/DDBJ databases">
        <title>Massive genome expansion in bonnet fungi (Mycena s.s.) driven by repeated elements and novel gene families across ecological guilds.</title>
        <authorList>
            <consortium name="Lawrence Berkeley National Laboratory"/>
            <person name="Harder C.B."/>
            <person name="Miyauchi S."/>
            <person name="Viragh M."/>
            <person name="Kuo A."/>
            <person name="Thoen E."/>
            <person name="Andreopoulos B."/>
            <person name="Lu D."/>
            <person name="Skrede I."/>
            <person name="Drula E."/>
            <person name="Henrissat B."/>
            <person name="Morin E."/>
            <person name="Kohler A."/>
            <person name="Barry K."/>
            <person name="LaButti K."/>
            <person name="Morin E."/>
            <person name="Salamov A."/>
            <person name="Lipzen A."/>
            <person name="Mereny Z."/>
            <person name="Hegedus B."/>
            <person name="Baldrian P."/>
            <person name="Stursova M."/>
            <person name="Weitz H."/>
            <person name="Taylor A."/>
            <person name="Grigoriev I.V."/>
            <person name="Nagy L.G."/>
            <person name="Martin F."/>
            <person name="Kauserud H."/>
        </authorList>
    </citation>
    <scope>NUCLEOTIDE SEQUENCE</scope>
    <source>
        <strain evidence="2">CBHHK182m</strain>
    </source>
</reference>
<dbReference type="Proteomes" id="UP001215598">
    <property type="component" value="Unassembled WGS sequence"/>
</dbReference>
<accession>A0AAD7MHP8</accession>
<evidence type="ECO:0008006" key="4">
    <source>
        <dbReference type="Google" id="ProtNLM"/>
    </source>
</evidence>
<feature type="region of interest" description="Disordered" evidence="1">
    <location>
        <begin position="735"/>
        <end position="790"/>
    </location>
</feature>
<gene>
    <name evidence="2" type="ORF">B0H16DRAFT_1897984</name>
</gene>
<feature type="compositionally biased region" description="Pro residues" evidence="1">
    <location>
        <begin position="737"/>
        <end position="746"/>
    </location>
</feature>
<sequence length="790" mass="86969">MDTGTYSDDEYTPPSSPEDPIYTSFGGGMFAGSQHFTIGGGTFDNNNTTNHFHPAPVGPPDFRMIPMGDIDLQQELMVNEESGVIDRRLGHERSCVRRVYSAKVDGRNTDLTVAMYEGDGAEEAWQQDVGMYMSLRHPNIIQMYGTASSSAMYATIFHGDLIPFQQFVASASPIITVYIYACYVTEWLQARTYVERSPYQIGLEMHSTLSIRRSNGRLCVDFSPQPDGKSEGNKFFVFYAGEYHPPINPSLDPTSQEAAVIHSLTLEEYHSICVSALSRYRYVSISSSATISSGAVFLCPPNGQLEEDAEIAYLPGAQLDGGVWDLGEERLNGVRMENGWTRFDAKGVCNRVLAYTLDFPVHYWNIWLTQANHIFSRLRITSHLDDYAVVYWVGFQITIGDTREDSPPGYLFLCPGTDFQLGPSSFRWPDCPAYWSLDPSGVDRLSSEEVTQRGFPSFQLTTQVHERSWDTSVYAGLRQFHQAKGFDPESQDVARHLGERLYKLSREVDSPFAYVEEDWSDNGTNEGETDDEWEDAQSSVEVEDGDESTQNSDANEEEGLLNVCTEPHEQCTAEARQELAYGVDQDPNPAELRILSAGVTERAPSSSPTPPGSVTLAAAFALLIGYLGPLPLLSSPSSSGSPSACASFQARSPPSAAPSTSRLRPPHLQSVLGYCGYFSPFVEATVSATCPAIMAPGLLCSNHVTYRFAKGMMPKAYRLSREAMAVIREQYASAQMPPNPFSPNPTPAASASDLNLAGPQPHQDEDEEGDGYSYGYGSRMRMSEGPGGNM</sequence>
<feature type="region of interest" description="Disordered" evidence="1">
    <location>
        <begin position="1"/>
        <end position="24"/>
    </location>
</feature>
<evidence type="ECO:0000313" key="2">
    <source>
        <dbReference type="EMBL" id="KAJ7717394.1"/>
    </source>
</evidence>
<evidence type="ECO:0000313" key="3">
    <source>
        <dbReference type="Proteomes" id="UP001215598"/>
    </source>
</evidence>
<dbReference type="EMBL" id="JARKIB010000277">
    <property type="protein sequence ID" value="KAJ7717394.1"/>
    <property type="molecule type" value="Genomic_DNA"/>
</dbReference>
<evidence type="ECO:0000256" key="1">
    <source>
        <dbReference type="SAM" id="MobiDB-lite"/>
    </source>
</evidence>
<organism evidence="2 3">
    <name type="scientific">Mycena metata</name>
    <dbReference type="NCBI Taxonomy" id="1033252"/>
    <lineage>
        <taxon>Eukaryota</taxon>
        <taxon>Fungi</taxon>
        <taxon>Dikarya</taxon>
        <taxon>Basidiomycota</taxon>
        <taxon>Agaricomycotina</taxon>
        <taxon>Agaricomycetes</taxon>
        <taxon>Agaricomycetidae</taxon>
        <taxon>Agaricales</taxon>
        <taxon>Marasmiineae</taxon>
        <taxon>Mycenaceae</taxon>
        <taxon>Mycena</taxon>
    </lineage>
</organism>
<name>A0AAD7MHP8_9AGAR</name>
<protein>
    <recommendedName>
        <fullName evidence="4">Protein kinase domain-containing protein</fullName>
    </recommendedName>
</protein>
<dbReference type="AlphaFoldDB" id="A0AAD7MHP8"/>